<feature type="region of interest" description="Disordered" evidence="1">
    <location>
        <begin position="264"/>
        <end position="359"/>
    </location>
</feature>
<evidence type="ECO:0000256" key="1">
    <source>
        <dbReference type="SAM" id="MobiDB-lite"/>
    </source>
</evidence>
<dbReference type="Pfam" id="PF00010">
    <property type="entry name" value="HLH"/>
    <property type="match status" value="1"/>
</dbReference>
<feature type="region of interest" description="Disordered" evidence="1">
    <location>
        <begin position="16"/>
        <end position="74"/>
    </location>
</feature>
<feature type="transmembrane region" description="Helical" evidence="2">
    <location>
        <begin position="590"/>
        <end position="610"/>
    </location>
</feature>
<dbReference type="PANTHER" id="PTHR47336">
    <property type="entry name" value="TRANSCRIPTION FACTOR HMS1-RELATED"/>
    <property type="match status" value="1"/>
</dbReference>
<feature type="compositionally biased region" description="Pro residues" evidence="1">
    <location>
        <begin position="318"/>
        <end position="330"/>
    </location>
</feature>
<feature type="region of interest" description="Disordered" evidence="1">
    <location>
        <begin position="728"/>
        <end position="747"/>
    </location>
</feature>
<keyword evidence="2" id="KW-0812">Transmembrane</keyword>
<protein>
    <submittedName>
        <fullName evidence="4">Sterol regulatory element binding protein</fullName>
    </submittedName>
</protein>
<evidence type="ECO:0000256" key="2">
    <source>
        <dbReference type="SAM" id="Phobius"/>
    </source>
</evidence>
<evidence type="ECO:0000259" key="3">
    <source>
        <dbReference type="PROSITE" id="PS50888"/>
    </source>
</evidence>
<dbReference type="InterPro" id="IPR011598">
    <property type="entry name" value="bHLH_dom"/>
</dbReference>
<feature type="region of interest" description="Disordered" evidence="1">
    <location>
        <begin position="172"/>
        <end position="205"/>
    </location>
</feature>
<dbReference type="InterPro" id="IPR052099">
    <property type="entry name" value="Regulatory_TF_Diverse"/>
</dbReference>
<dbReference type="AlphaFoldDB" id="A0A5B8KSW3"/>
<dbReference type="SMART" id="SM00353">
    <property type="entry name" value="HLH"/>
    <property type="match status" value="1"/>
</dbReference>
<name>A0A5B8KSW3_PHARH</name>
<gene>
    <name evidence="4" type="primary">Sre1</name>
</gene>
<feature type="compositionally biased region" description="Polar residues" evidence="1">
    <location>
        <begin position="65"/>
        <end position="74"/>
    </location>
</feature>
<reference evidence="4" key="2">
    <citation type="submission" date="2019-01" db="EMBL/GenBank/DDBJ databases">
        <authorList>
            <person name="Gutierrez M.-S."/>
            <person name="Alcaino J."/>
        </authorList>
    </citation>
    <scope>NUCLEOTIDE SEQUENCE</scope>
    <source>
        <strain evidence="4">UCD 67-385</strain>
    </source>
</reference>
<proteinExistence type="predicted"/>
<feature type="domain" description="BHLH" evidence="3">
    <location>
        <begin position="352"/>
        <end position="431"/>
    </location>
</feature>
<feature type="compositionally biased region" description="Low complexity" evidence="1">
    <location>
        <begin position="38"/>
        <end position="64"/>
    </location>
</feature>
<dbReference type="Gene3D" id="4.10.280.10">
    <property type="entry name" value="Helix-loop-helix DNA-binding domain"/>
    <property type="match status" value="1"/>
</dbReference>
<keyword evidence="2" id="KW-0472">Membrane</keyword>
<dbReference type="GO" id="GO:0046983">
    <property type="term" value="F:protein dimerization activity"/>
    <property type="evidence" value="ECO:0007669"/>
    <property type="project" value="InterPro"/>
</dbReference>
<dbReference type="SMR" id="A0A5B8KSW3"/>
<dbReference type="EMBL" id="MK368598">
    <property type="protein sequence ID" value="QDY98426.1"/>
    <property type="molecule type" value="Genomic_DNA"/>
</dbReference>
<feature type="compositionally biased region" description="Polar residues" evidence="1">
    <location>
        <begin position="485"/>
        <end position="496"/>
    </location>
</feature>
<feature type="compositionally biased region" description="Low complexity" evidence="1">
    <location>
        <begin position="172"/>
        <end position="192"/>
    </location>
</feature>
<keyword evidence="2" id="KW-1133">Transmembrane helix</keyword>
<reference evidence="4" key="1">
    <citation type="journal article" date="2019" name="Front. Microbiol.">
        <title>Sterol Regulatory Element-Binding Protein (Sre1) Promotes the Synthesis of Carotenoids and Sterols in Xanthophyllomyces dendrorhous.</title>
        <authorList>
            <person name="Gutierrez M.S."/>
            <person name="Campusano S."/>
            <person name="Gonzalez A.M."/>
            <person name="Gomez M."/>
            <person name="Barahona S."/>
            <person name="Sepulveda D."/>
            <person name="Espenshade P.J."/>
            <person name="Fernandez-Lobato M."/>
            <person name="Baeza M."/>
            <person name="Cifuentes V."/>
            <person name="Alcaino J."/>
        </authorList>
    </citation>
    <scope>NUCLEOTIDE SEQUENCE</scope>
    <source>
        <strain evidence="4">UCD 67-385</strain>
    </source>
</reference>
<sequence>MEDLFEEKDPFRFDLYSEQTTMLSPQPDLLPHPHDQDSFSFSDISSFSSSGSSSAGSVPSPGQQADLSFQSTSCDLDGLPSEDELFELMCGAHTAPSSSFDTTAAMTATTTTTTTTTAHPSALPSDGIELTPGLYPDDVFQSFPIESLASFWNGVDLGPSVPSQSVNQAVSFSSSTSSSSSSPAFGFASVPTSSPPTPPSSTTSELFNSIFSTTRLDHTTLPPPPSPQTLAQLQPASVFFEPPVPQPQEVPSFILSYLSHPQEQPVQFGRPDPVVDHSSHSTGTAHKRKAPPSPPASHSSISDSSPSVQNPVSASVPAPAPLPTSSPPRSVPSLTLPQPDQDGPNDGLAGSKPPTDHNAIERKYRDNINDGFTRLRDSVPVLRALFKTSTPITLPLDTPSIRTGLIDGMPPETKQGKATVLGAAREYILELQRERARLKRYSQFLEKRLGSSPWEDFLATDSHAILDPYLQSITTPTRPSAAPSVRSQPISSSALTRSLPPPPPPPPRKKARVTATVTTTTAATAATAGAVGGGTVMLVLGLGVGLFNPFDPLYSVDKNPGAAVVKGKVILGTQATPSSSLHATPPPLSFAAPTCLCISIVVLSLMLLAVSRSARRRFQRGVSRWTKLVVRGSGSGFPGEDEESEGKQDRLPVGWVELEGGQVSGWVGWGWKAGERENHEWISCGDRELIFPKPIISSARVHCHTSKHVPTQPHALTHPNINQLYPARPLPMPLPDPRISSTPTSPLDRPFSSLTSVAITGLIPGHEERRLLVRPLESGPSKR</sequence>
<dbReference type="PROSITE" id="PS50888">
    <property type="entry name" value="BHLH"/>
    <property type="match status" value="1"/>
</dbReference>
<accession>A0A5B8KSW3</accession>
<feature type="region of interest" description="Disordered" evidence="1">
    <location>
        <begin position="476"/>
        <end position="512"/>
    </location>
</feature>
<organism evidence="4">
    <name type="scientific">Phaffia rhodozyma</name>
    <name type="common">Yeast</name>
    <name type="synonym">Xanthophyllomyces dendrorhous</name>
    <dbReference type="NCBI Taxonomy" id="264483"/>
    <lineage>
        <taxon>Eukaryota</taxon>
        <taxon>Fungi</taxon>
        <taxon>Dikarya</taxon>
        <taxon>Basidiomycota</taxon>
        <taxon>Agaricomycotina</taxon>
        <taxon>Tremellomycetes</taxon>
        <taxon>Cystofilobasidiales</taxon>
        <taxon>Mrakiaceae</taxon>
        <taxon>Phaffia</taxon>
    </lineage>
</organism>
<dbReference type="SUPFAM" id="SSF47459">
    <property type="entry name" value="HLH, helix-loop-helix DNA-binding domain"/>
    <property type="match status" value="1"/>
</dbReference>
<dbReference type="InterPro" id="IPR036638">
    <property type="entry name" value="HLH_DNA-bd_sf"/>
</dbReference>
<dbReference type="PANTHER" id="PTHR47336:SF2">
    <property type="entry name" value="TRANSCRIPTION FACTOR HMS1-RELATED"/>
    <property type="match status" value="1"/>
</dbReference>
<feature type="compositionally biased region" description="Low complexity" evidence="1">
    <location>
        <begin position="296"/>
        <end position="317"/>
    </location>
</feature>
<evidence type="ECO:0000313" key="4">
    <source>
        <dbReference type="EMBL" id="QDY98426.1"/>
    </source>
</evidence>